<feature type="transmembrane region" description="Helical" evidence="1">
    <location>
        <begin position="387"/>
        <end position="406"/>
    </location>
</feature>
<protein>
    <recommendedName>
        <fullName evidence="2">Phage tail tape measure protein domain-containing protein</fullName>
    </recommendedName>
</protein>
<organism evidence="3">
    <name type="scientific">termite gut metagenome</name>
    <dbReference type="NCBI Taxonomy" id="433724"/>
    <lineage>
        <taxon>unclassified sequences</taxon>
        <taxon>metagenomes</taxon>
        <taxon>organismal metagenomes</taxon>
    </lineage>
</organism>
<feature type="domain" description="Phage tail tape measure protein" evidence="2">
    <location>
        <begin position="18"/>
        <end position="202"/>
    </location>
</feature>
<feature type="transmembrane region" description="Helical" evidence="1">
    <location>
        <begin position="426"/>
        <end position="446"/>
    </location>
</feature>
<comment type="caution">
    <text evidence="3">The sequence shown here is derived from an EMBL/GenBank/DDBJ whole genome shotgun (WGS) entry which is preliminary data.</text>
</comment>
<feature type="transmembrane region" description="Helical" evidence="1">
    <location>
        <begin position="290"/>
        <end position="312"/>
    </location>
</feature>
<feature type="transmembrane region" description="Helical" evidence="1">
    <location>
        <begin position="319"/>
        <end position="343"/>
    </location>
</feature>
<name>A0A5J4QDR6_9ZZZZ</name>
<feature type="transmembrane region" description="Helical" evidence="1">
    <location>
        <begin position="349"/>
        <end position="366"/>
    </location>
</feature>
<evidence type="ECO:0000313" key="3">
    <source>
        <dbReference type="EMBL" id="KAA6318723.1"/>
    </source>
</evidence>
<dbReference type="InterPro" id="IPR010090">
    <property type="entry name" value="Phage_tape_meas"/>
</dbReference>
<sequence length="566" mass="60613">MKYTSMTRDEVFDLNDALKKMDTKTARTEPNALAADAGRLGITAKKDILDFVQAADIIKVSLGEDLGEDAIKNIGKLAQIFGNDKGMGLKNAMLATGSAINDIAQSSSASEPYLVEFTSRMAGVGKQADISIAKLIGFASVMDQNAMNVETASTALQAVIMKMCQDPAKMARIAGMEIKSFSKLVKEDANEAVLQLLTTLSKKGGMDSLAPVFKAMKLNGAEASKALSILAADIDKVRGQQAQATIAFEKGTSVIDEFNVKNNDLSAQMEKGKKVLQERVYDLGEQLLPVMLKLVSAGGMTLGMLGNVLALAMKYSGVLIVLGASLVAYNVAIKAGIVLQLISNGLKKAAATFALLHAAAVANSTGNLIRYNAAMKLYNALFAQNSLIVKACTATTYLFTAAKAMLTGNIQKATIAMKAFNAITKLNPIGLLATGITLLISGMVLLNKTIDRGINKQKAMNEIASKANEQTTKEVNRLNANVLNNSAKPYNERKKALEEIQKIVPEYQASLTKEGKLINNNSQALDVYVEKLKISAKQQLTNSKLAEASQNLSNYMKDLGSDIYHF</sequence>
<proteinExistence type="predicted"/>
<accession>A0A5J4QDR6</accession>
<keyword evidence="1" id="KW-1133">Transmembrane helix</keyword>
<gene>
    <name evidence="3" type="ORF">EZS27_031306</name>
</gene>
<evidence type="ECO:0000259" key="2">
    <source>
        <dbReference type="Pfam" id="PF10145"/>
    </source>
</evidence>
<dbReference type="Pfam" id="PF10145">
    <property type="entry name" value="PhageMin_Tail"/>
    <property type="match status" value="1"/>
</dbReference>
<keyword evidence="1" id="KW-0472">Membrane</keyword>
<reference evidence="3" key="1">
    <citation type="submission" date="2019-03" db="EMBL/GenBank/DDBJ databases">
        <title>Single cell metagenomics reveals metabolic interactions within the superorganism composed of flagellate Streblomastix strix and complex community of Bacteroidetes bacteria on its surface.</title>
        <authorList>
            <person name="Treitli S.C."/>
            <person name="Kolisko M."/>
            <person name="Husnik F."/>
            <person name="Keeling P."/>
            <person name="Hampl V."/>
        </authorList>
    </citation>
    <scope>NUCLEOTIDE SEQUENCE</scope>
    <source>
        <strain evidence="3">STM</strain>
    </source>
</reference>
<evidence type="ECO:0000256" key="1">
    <source>
        <dbReference type="SAM" id="Phobius"/>
    </source>
</evidence>
<dbReference type="EMBL" id="SNRY01004103">
    <property type="protein sequence ID" value="KAA6318723.1"/>
    <property type="molecule type" value="Genomic_DNA"/>
</dbReference>
<dbReference type="NCBIfam" id="TIGR01760">
    <property type="entry name" value="tape_meas_TP901"/>
    <property type="match status" value="1"/>
</dbReference>
<keyword evidence="1" id="KW-0812">Transmembrane</keyword>
<dbReference type="AlphaFoldDB" id="A0A5J4QDR6"/>